<dbReference type="InterPro" id="IPR046358">
    <property type="entry name" value="Flagellin_C"/>
</dbReference>
<evidence type="ECO:0000313" key="6">
    <source>
        <dbReference type="EMBL" id="RKF06412.1"/>
    </source>
</evidence>
<protein>
    <recommendedName>
        <fullName evidence="3">Flagellin</fullName>
    </recommendedName>
</protein>
<dbReference type="OrthoDB" id="8004955at2"/>
<organism evidence="6 7">
    <name type="scientific">Oceaniradius stylonematis</name>
    <dbReference type="NCBI Taxonomy" id="2184161"/>
    <lineage>
        <taxon>Bacteria</taxon>
        <taxon>Pseudomonadati</taxon>
        <taxon>Pseudomonadota</taxon>
        <taxon>Alphaproteobacteria</taxon>
        <taxon>Hyphomicrobiales</taxon>
        <taxon>Ahrensiaceae</taxon>
        <taxon>Oceaniradius</taxon>
    </lineage>
</organism>
<reference evidence="6 7" key="1">
    <citation type="journal article" date="2018" name="Int. J. Syst. Bacteriol.">
        <title>Oceaniradius stylonemae gen. nov., sp. nov., isolated from a red alga, Stylonema cornu-cervi.</title>
        <authorList>
            <person name="Jeong S."/>
        </authorList>
    </citation>
    <scope>NUCLEOTIDE SEQUENCE [LARGE SCALE GENOMIC DNA]</scope>
    <source>
        <strain evidence="6 7">StC1</strain>
    </source>
</reference>
<dbReference type="GO" id="GO:0009288">
    <property type="term" value="C:bacterial-type flagellum"/>
    <property type="evidence" value="ECO:0007669"/>
    <property type="project" value="UniProtKB-SubCell"/>
</dbReference>
<comment type="similarity">
    <text evidence="1 3">Belongs to the bacterial flagellin family.</text>
</comment>
<dbReference type="Pfam" id="PF00700">
    <property type="entry name" value="Flagellin_C"/>
    <property type="match status" value="1"/>
</dbReference>
<evidence type="ECO:0000259" key="5">
    <source>
        <dbReference type="Pfam" id="PF00700"/>
    </source>
</evidence>
<comment type="function">
    <text evidence="3">Flagellin is the subunit protein which polymerizes to form the filaments of bacterial flagella.</text>
</comment>
<dbReference type="GO" id="GO:0005198">
    <property type="term" value="F:structural molecule activity"/>
    <property type="evidence" value="ECO:0007669"/>
    <property type="project" value="UniProtKB-UniRule"/>
</dbReference>
<dbReference type="GO" id="GO:0005576">
    <property type="term" value="C:extracellular region"/>
    <property type="evidence" value="ECO:0007669"/>
    <property type="project" value="UniProtKB-SubCell"/>
</dbReference>
<keyword evidence="2 3" id="KW-0975">Bacterial flagellum</keyword>
<dbReference type="Pfam" id="PF00669">
    <property type="entry name" value="Flagellin_N"/>
    <property type="match status" value="1"/>
</dbReference>
<dbReference type="InterPro" id="IPR001029">
    <property type="entry name" value="Flagellin_N"/>
</dbReference>
<keyword evidence="6" id="KW-0282">Flagellum</keyword>
<proteinExistence type="inferred from homology"/>
<dbReference type="SUPFAM" id="SSF64518">
    <property type="entry name" value="Phase 1 flagellin"/>
    <property type="match status" value="1"/>
</dbReference>
<sequence length="347" mass="36740">MKVTPHVATYSMFNSVRNATASMQIDLVRLQQEVVTGKLADSGLVLGARSENLASFKSDIAQLKRIIDTNGVTASRLDMTQTALRQLNAISDDLVNTLGLSLGDEAQKNVVLTESQNAIEQITSLLNTQVNGVHIFGGVNTASAPMAAHTGGAGEAAFDTAFAGHFGFAKTDAAAAGITAAQMTDFLENVLEPQFMGAGWTTDYSSATDETINARIGIDTVASASVSANEDGFRKLMLGAVVAKELYAAPLSQEARDTAALFAMSSAKTGGTGITGLESSVGLMENRIDRQNKTMTSQMDVLTRLSDNLEGVDQYEASTALTNLLTQIEASYATTARIQQMSIMRYL</sequence>
<keyword evidence="6" id="KW-0966">Cell projection</keyword>
<name>A0A3A8A802_9HYPH</name>
<accession>A0A3A8A802</accession>
<dbReference type="AlphaFoldDB" id="A0A3A8A802"/>
<dbReference type="Proteomes" id="UP000246132">
    <property type="component" value="Unassembled WGS sequence"/>
</dbReference>
<keyword evidence="6" id="KW-0969">Cilium</keyword>
<evidence type="ECO:0000259" key="4">
    <source>
        <dbReference type="Pfam" id="PF00669"/>
    </source>
</evidence>
<feature type="domain" description="Flagellin N-terminal" evidence="4">
    <location>
        <begin position="8"/>
        <end position="141"/>
    </location>
</feature>
<dbReference type="RefSeq" id="WP_109766056.1">
    <property type="nucleotide sequence ID" value="NZ_JASHJQ010000002.1"/>
</dbReference>
<comment type="subcellular location">
    <subcellularLocation>
        <location evidence="3">Secreted</location>
    </subcellularLocation>
    <subcellularLocation>
        <location evidence="3">Bacterial flagellum</location>
    </subcellularLocation>
</comment>
<dbReference type="EMBL" id="QFWV02000007">
    <property type="protein sequence ID" value="RKF06412.1"/>
    <property type="molecule type" value="Genomic_DNA"/>
</dbReference>
<evidence type="ECO:0000256" key="3">
    <source>
        <dbReference type="RuleBase" id="RU362073"/>
    </source>
</evidence>
<evidence type="ECO:0000256" key="1">
    <source>
        <dbReference type="ARBA" id="ARBA00005709"/>
    </source>
</evidence>
<keyword evidence="3" id="KW-0964">Secreted</keyword>
<feature type="domain" description="Flagellin C-terminal" evidence="5">
    <location>
        <begin position="272"/>
        <end position="347"/>
    </location>
</feature>
<dbReference type="Gene3D" id="1.20.1330.10">
    <property type="entry name" value="f41 fragment of flagellin, N-terminal domain"/>
    <property type="match status" value="1"/>
</dbReference>
<evidence type="ECO:0000313" key="7">
    <source>
        <dbReference type="Proteomes" id="UP000246132"/>
    </source>
</evidence>
<evidence type="ECO:0000256" key="2">
    <source>
        <dbReference type="ARBA" id="ARBA00023143"/>
    </source>
</evidence>
<gene>
    <name evidence="6" type="ORF">DEM25_012445</name>
</gene>
<comment type="caution">
    <text evidence="6">The sequence shown here is derived from an EMBL/GenBank/DDBJ whole genome shotgun (WGS) entry which is preliminary data.</text>
</comment>
<keyword evidence="7" id="KW-1185">Reference proteome</keyword>
<dbReference type="NCBIfam" id="NF004669">
    <property type="entry name" value="PRK06008.1"/>
    <property type="match status" value="1"/>
</dbReference>